<sequence>MRAESRETDALREIAGKGGRNTAESMQVRRARKEPHSPKKKRKQEEEEWSEAVVHSPRAGEAIVFRGRTCAVSGTVDKASCYGVCDLIEVGEVRMYTAGVRWEPDESDLVFG</sequence>
<evidence type="ECO:0000313" key="1">
    <source>
        <dbReference type="EMBL" id="KAH6947920.1"/>
    </source>
</evidence>
<evidence type="ECO:0000313" key="2">
    <source>
        <dbReference type="Proteomes" id="UP000821845"/>
    </source>
</evidence>
<keyword evidence="2" id="KW-1185">Reference proteome</keyword>
<gene>
    <name evidence="1" type="ORF">HPB50_022096</name>
</gene>
<organism evidence="1 2">
    <name type="scientific">Hyalomma asiaticum</name>
    <name type="common">Tick</name>
    <dbReference type="NCBI Taxonomy" id="266040"/>
    <lineage>
        <taxon>Eukaryota</taxon>
        <taxon>Metazoa</taxon>
        <taxon>Ecdysozoa</taxon>
        <taxon>Arthropoda</taxon>
        <taxon>Chelicerata</taxon>
        <taxon>Arachnida</taxon>
        <taxon>Acari</taxon>
        <taxon>Parasitiformes</taxon>
        <taxon>Ixodida</taxon>
        <taxon>Ixodoidea</taxon>
        <taxon>Ixodidae</taxon>
        <taxon>Hyalomminae</taxon>
        <taxon>Hyalomma</taxon>
    </lineage>
</organism>
<comment type="caution">
    <text evidence="1">The sequence shown here is derived from an EMBL/GenBank/DDBJ whole genome shotgun (WGS) entry which is preliminary data.</text>
</comment>
<proteinExistence type="predicted"/>
<name>A0ACB7TLY3_HYAAI</name>
<dbReference type="EMBL" id="CM023481">
    <property type="protein sequence ID" value="KAH6947920.1"/>
    <property type="molecule type" value="Genomic_DNA"/>
</dbReference>
<accession>A0ACB7TLY3</accession>
<dbReference type="Proteomes" id="UP000821845">
    <property type="component" value="Chromosome 1"/>
</dbReference>
<reference evidence="1" key="1">
    <citation type="submission" date="2020-05" db="EMBL/GenBank/DDBJ databases">
        <title>Large-scale comparative analyses of tick genomes elucidate their genetic diversity and vector capacities.</title>
        <authorList>
            <person name="Jia N."/>
            <person name="Wang J."/>
            <person name="Shi W."/>
            <person name="Du L."/>
            <person name="Sun Y."/>
            <person name="Zhan W."/>
            <person name="Jiang J."/>
            <person name="Wang Q."/>
            <person name="Zhang B."/>
            <person name="Ji P."/>
            <person name="Sakyi L.B."/>
            <person name="Cui X."/>
            <person name="Yuan T."/>
            <person name="Jiang B."/>
            <person name="Yang W."/>
            <person name="Lam T.T.-Y."/>
            <person name="Chang Q."/>
            <person name="Ding S."/>
            <person name="Wang X."/>
            <person name="Zhu J."/>
            <person name="Ruan X."/>
            <person name="Zhao L."/>
            <person name="Wei J."/>
            <person name="Que T."/>
            <person name="Du C."/>
            <person name="Cheng J."/>
            <person name="Dai P."/>
            <person name="Han X."/>
            <person name="Huang E."/>
            <person name="Gao Y."/>
            <person name="Liu J."/>
            <person name="Shao H."/>
            <person name="Ye R."/>
            <person name="Li L."/>
            <person name="Wei W."/>
            <person name="Wang X."/>
            <person name="Wang C."/>
            <person name="Yang T."/>
            <person name="Huo Q."/>
            <person name="Li W."/>
            <person name="Guo W."/>
            <person name="Chen H."/>
            <person name="Zhou L."/>
            <person name="Ni X."/>
            <person name="Tian J."/>
            <person name="Zhou Y."/>
            <person name="Sheng Y."/>
            <person name="Liu T."/>
            <person name="Pan Y."/>
            <person name="Xia L."/>
            <person name="Li J."/>
            <person name="Zhao F."/>
            <person name="Cao W."/>
        </authorList>
    </citation>
    <scope>NUCLEOTIDE SEQUENCE</scope>
    <source>
        <strain evidence="1">Hyas-2018</strain>
    </source>
</reference>
<protein>
    <submittedName>
        <fullName evidence="1">Uncharacterized protein</fullName>
    </submittedName>
</protein>